<protein>
    <recommendedName>
        <fullName evidence="3">Isochorismatase-like domain-containing protein</fullName>
    </recommendedName>
</protein>
<dbReference type="CDD" id="cd00431">
    <property type="entry name" value="cysteine_hydrolases"/>
    <property type="match status" value="1"/>
</dbReference>
<keyword evidence="2" id="KW-0378">Hydrolase</keyword>
<evidence type="ECO:0000313" key="5">
    <source>
        <dbReference type="Proteomes" id="UP000187166"/>
    </source>
</evidence>
<dbReference type="InterPro" id="IPR050272">
    <property type="entry name" value="Isochorismatase-like_hydrls"/>
</dbReference>
<dbReference type="Proteomes" id="UP000187166">
    <property type="component" value="Unassembled WGS sequence"/>
</dbReference>
<proteinExistence type="inferred from homology"/>
<accession>A0A1U7M143</accession>
<evidence type="ECO:0000259" key="3">
    <source>
        <dbReference type="Pfam" id="PF00857"/>
    </source>
</evidence>
<dbReference type="Pfam" id="PF00857">
    <property type="entry name" value="Isochorismatase"/>
    <property type="match status" value="1"/>
</dbReference>
<dbReference type="STRING" id="1465756.BIV18_07300"/>
<evidence type="ECO:0000313" key="4">
    <source>
        <dbReference type="EMBL" id="OLR65328.1"/>
    </source>
</evidence>
<dbReference type="GO" id="GO:0016787">
    <property type="term" value="F:hydrolase activity"/>
    <property type="evidence" value="ECO:0007669"/>
    <property type="project" value="UniProtKB-KW"/>
</dbReference>
<dbReference type="Gene3D" id="3.40.50.850">
    <property type="entry name" value="Isochorismatase-like"/>
    <property type="match status" value="1"/>
</dbReference>
<evidence type="ECO:0000256" key="1">
    <source>
        <dbReference type="ARBA" id="ARBA00006336"/>
    </source>
</evidence>
<dbReference type="AlphaFoldDB" id="A0A1U7M143"/>
<dbReference type="InterPro" id="IPR036380">
    <property type="entry name" value="Isochorismatase-like_sf"/>
</dbReference>
<dbReference type="PANTHER" id="PTHR43540:SF7">
    <property type="entry name" value="ISOCHORISMATASE FAMILY PROTEIN YECD"/>
    <property type="match status" value="1"/>
</dbReference>
<organism evidence="4 5">
    <name type="scientific">Peptoniphilus porci</name>
    <dbReference type="NCBI Taxonomy" id="2652280"/>
    <lineage>
        <taxon>Bacteria</taxon>
        <taxon>Bacillati</taxon>
        <taxon>Bacillota</taxon>
        <taxon>Tissierellia</taxon>
        <taxon>Tissierellales</taxon>
        <taxon>Peptoniphilaceae</taxon>
        <taxon>Peptoniphilus</taxon>
    </lineage>
</organism>
<feature type="domain" description="Isochorismatase-like" evidence="3">
    <location>
        <begin position="6"/>
        <end position="178"/>
    </location>
</feature>
<reference evidence="4 5" key="1">
    <citation type="journal article" date="2016" name="Appl. Environ. Microbiol.">
        <title>Function and Phylogeny of Bacterial Butyryl Coenzyme A:Acetate Transferases and Their Diversity in the Proximal Colon of Swine.</title>
        <authorList>
            <person name="Trachsel J."/>
            <person name="Bayles D.O."/>
            <person name="Looft T."/>
            <person name="Levine U.Y."/>
            <person name="Allen H.K."/>
        </authorList>
    </citation>
    <scope>NUCLEOTIDE SEQUENCE [LARGE SCALE GENOMIC DNA]</scope>
    <source>
        <strain evidence="4 5">35-6-1</strain>
    </source>
</reference>
<dbReference type="InterPro" id="IPR000868">
    <property type="entry name" value="Isochorismatase-like_dom"/>
</dbReference>
<evidence type="ECO:0000256" key="2">
    <source>
        <dbReference type="ARBA" id="ARBA00022801"/>
    </source>
</evidence>
<name>A0A1U7M143_9FIRM</name>
<keyword evidence="5" id="KW-1185">Reference proteome</keyword>
<comment type="caution">
    <text evidence="4">The sequence shown here is derived from an EMBL/GenBank/DDBJ whole genome shotgun (WGS) entry which is preliminary data.</text>
</comment>
<dbReference type="PANTHER" id="PTHR43540">
    <property type="entry name" value="PEROXYUREIDOACRYLATE/UREIDOACRYLATE AMIDOHYDROLASE-RELATED"/>
    <property type="match status" value="1"/>
</dbReference>
<sequence>MDISKSALILIDLQNGVTAVELNPHKAIQIIEKANHLINKFREENGFIVFVRTAFIDNKDILPADKKLRSLSDVKESFDQIDNRLSIRQNDYIVTKRGFSAFFGTDLDLELRRHGIENLVFAGVSTHIGIDTSAKDGYQLNYNIYFIEDAISAPKEKQHEFIVKEIFPLYGKVIKTEDLILD</sequence>
<gene>
    <name evidence="4" type="ORF">BIV18_07300</name>
</gene>
<dbReference type="SUPFAM" id="SSF52499">
    <property type="entry name" value="Isochorismatase-like hydrolases"/>
    <property type="match status" value="1"/>
</dbReference>
<dbReference type="EMBL" id="MJIH01000001">
    <property type="protein sequence ID" value="OLR65328.1"/>
    <property type="molecule type" value="Genomic_DNA"/>
</dbReference>
<comment type="similarity">
    <text evidence="1">Belongs to the isochorismatase family.</text>
</comment>